<evidence type="ECO:0000313" key="1">
    <source>
        <dbReference type="EMBL" id="KAE9382940.1"/>
    </source>
</evidence>
<name>A0A6A4GC07_9AGAR</name>
<organism evidence="1 2">
    <name type="scientific">Gymnopus androsaceus JB14</name>
    <dbReference type="NCBI Taxonomy" id="1447944"/>
    <lineage>
        <taxon>Eukaryota</taxon>
        <taxon>Fungi</taxon>
        <taxon>Dikarya</taxon>
        <taxon>Basidiomycota</taxon>
        <taxon>Agaricomycotina</taxon>
        <taxon>Agaricomycetes</taxon>
        <taxon>Agaricomycetidae</taxon>
        <taxon>Agaricales</taxon>
        <taxon>Marasmiineae</taxon>
        <taxon>Omphalotaceae</taxon>
        <taxon>Gymnopus</taxon>
    </lineage>
</organism>
<dbReference type="OrthoDB" id="3133596at2759"/>
<sequence length="262" mass="29803">MSSSSSYSLTSLSVSSKKEDLQPVEEFSFFQIKTQCLSREYHWGLEPGELDLDSPLNHVSVRGDIARLLSAKVLVLIPSEETVNSMSELAEHNQHCSIAERWRCFDFLPIQPYQYRLVPNSRKKHEEIPLFAFDPQTFNFEQFSYPYDNLPTFTLDLYPFHSVMHSWSALCIPDNRSSPFFTIFRLSFNWALGKPSSFGRIPAESDAAESDSESCCSMVSTHSDVSALVESPPSHVHVSLTKRTANRISSWLVTLQEEKPLP</sequence>
<gene>
    <name evidence="1" type="ORF">BT96DRAFT_1009843</name>
</gene>
<accession>A0A6A4GC07</accession>
<reference evidence="1" key="1">
    <citation type="journal article" date="2019" name="Environ. Microbiol.">
        <title>Fungal ecological strategies reflected in gene transcription - a case study of two litter decomposers.</title>
        <authorList>
            <person name="Barbi F."/>
            <person name="Kohler A."/>
            <person name="Barry K."/>
            <person name="Baskaran P."/>
            <person name="Daum C."/>
            <person name="Fauchery L."/>
            <person name="Ihrmark K."/>
            <person name="Kuo A."/>
            <person name="LaButti K."/>
            <person name="Lipzen A."/>
            <person name="Morin E."/>
            <person name="Grigoriev I.V."/>
            <person name="Henrissat B."/>
            <person name="Lindahl B."/>
            <person name="Martin F."/>
        </authorList>
    </citation>
    <scope>NUCLEOTIDE SEQUENCE</scope>
    <source>
        <strain evidence="1">JB14</strain>
    </source>
</reference>
<proteinExistence type="predicted"/>
<protein>
    <submittedName>
        <fullName evidence="1">Uncharacterized protein</fullName>
    </submittedName>
</protein>
<dbReference type="EMBL" id="ML770836">
    <property type="protein sequence ID" value="KAE9382940.1"/>
    <property type="molecule type" value="Genomic_DNA"/>
</dbReference>
<keyword evidence="2" id="KW-1185">Reference proteome</keyword>
<feature type="non-terminal residue" evidence="1">
    <location>
        <position position="262"/>
    </location>
</feature>
<dbReference type="AlphaFoldDB" id="A0A6A4GC07"/>
<evidence type="ECO:0000313" key="2">
    <source>
        <dbReference type="Proteomes" id="UP000799118"/>
    </source>
</evidence>
<dbReference type="Proteomes" id="UP000799118">
    <property type="component" value="Unassembled WGS sequence"/>
</dbReference>